<feature type="transmembrane region" description="Helical" evidence="1">
    <location>
        <begin position="92"/>
        <end position="110"/>
    </location>
</feature>
<name>A0A814R4T1_9BILA</name>
<feature type="transmembrane region" description="Helical" evidence="1">
    <location>
        <begin position="551"/>
        <end position="575"/>
    </location>
</feature>
<organism evidence="2 4">
    <name type="scientific">Rotaria sordida</name>
    <dbReference type="NCBI Taxonomy" id="392033"/>
    <lineage>
        <taxon>Eukaryota</taxon>
        <taxon>Metazoa</taxon>
        <taxon>Spiralia</taxon>
        <taxon>Gnathifera</taxon>
        <taxon>Rotifera</taxon>
        <taxon>Eurotatoria</taxon>
        <taxon>Bdelloidea</taxon>
        <taxon>Philodinida</taxon>
        <taxon>Philodinidae</taxon>
        <taxon>Rotaria</taxon>
    </lineage>
</organism>
<dbReference type="GO" id="GO:0008028">
    <property type="term" value="F:monocarboxylic acid transmembrane transporter activity"/>
    <property type="evidence" value="ECO:0007669"/>
    <property type="project" value="TreeGrafter"/>
</dbReference>
<feature type="transmembrane region" description="Helical" evidence="1">
    <location>
        <begin position="391"/>
        <end position="409"/>
    </location>
</feature>
<feature type="transmembrane region" description="Helical" evidence="1">
    <location>
        <begin position="149"/>
        <end position="173"/>
    </location>
</feature>
<dbReference type="InterPro" id="IPR011701">
    <property type="entry name" value="MFS"/>
</dbReference>
<proteinExistence type="predicted"/>
<evidence type="ECO:0008006" key="5">
    <source>
        <dbReference type="Google" id="ProtNLM"/>
    </source>
</evidence>
<keyword evidence="1" id="KW-0472">Membrane</keyword>
<sequence>MVGKNDKNFGVIERIPPDGGWGWIIVLSSFIIHFIIDGITYSMGDIYLESMLSNLEFSRAYVSAIFALLESITLTSAPISTVFTNRFGCRRMTIVGAIIGSLGFFLSRWWSNVYYYYLTIGFIGGIGCGLIYLPAIVSVGYYFEEKRSFAMGIAVCGSGLGTVTFPFILPWLINRLFSNDYKNALLFESFLILICFFFGLLMIPLPIEPSEQRRLRFKLRSEVNKSIENINDENNQPTEQVIQHESTVDLFSVSFLTTSPNNVINQEQHLPNGRRYSTISFRNIPYIGINGKMINKKEHCWESLSQLSSPYRHSVVTIENSSLYRGSLRRISLPNKLNDDFKPNNPIIISKRTNNDNQSNISTNQNEQLPDSIIGSLIEQINLNLLRNPSFTLFTISNFLSSLGFFVPYNFAHDLAKDSHVEETDRKFVIMAIGLSTCFGHVIIGYLADLKWVNRLTLYNLTLIIAGLATIFAPYSGSHILPHLVYGSFFGFFSGGYVGLTSIITVDLVGIDKLSNGMGIILLFQGIATGIGTPAAGAMRDAFEKHARPFLWPYLMFGGFVVLSGAILFAIPILIRRDENREKLHKIPLDINLISHLNTNSSSDP</sequence>
<feature type="transmembrane region" description="Helical" evidence="1">
    <location>
        <begin position="116"/>
        <end position="142"/>
    </location>
</feature>
<dbReference type="Pfam" id="PF07690">
    <property type="entry name" value="MFS_1"/>
    <property type="match status" value="2"/>
</dbReference>
<evidence type="ECO:0000313" key="2">
    <source>
        <dbReference type="EMBL" id="CAF1128694.1"/>
    </source>
</evidence>
<accession>A0A814R4T1</accession>
<protein>
    <recommendedName>
        <fullName evidence="5">Major facilitator superfamily (MFS) profile domain-containing protein</fullName>
    </recommendedName>
</protein>
<feature type="transmembrane region" description="Helical" evidence="1">
    <location>
        <begin position="429"/>
        <end position="449"/>
    </location>
</feature>
<dbReference type="Proteomes" id="UP000663874">
    <property type="component" value="Unassembled WGS sequence"/>
</dbReference>
<dbReference type="PANTHER" id="PTHR11360:SF284">
    <property type="entry name" value="EG:103B4.3 PROTEIN-RELATED"/>
    <property type="match status" value="1"/>
</dbReference>
<dbReference type="InterPro" id="IPR050327">
    <property type="entry name" value="Proton-linked_MCT"/>
</dbReference>
<feature type="transmembrane region" description="Helical" evidence="1">
    <location>
        <begin position="483"/>
        <end position="506"/>
    </location>
</feature>
<comment type="caution">
    <text evidence="2">The sequence shown here is derived from an EMBL/GenBank/DDBJ whole genome shotgun (WGS) entry which is preliminary data.</text>
</comment>
<evidence type="ECO:0000313" key="3">
    <source>
        <dbReference type="EMBL" id="CAF4029993.1"/>
    </source>
</evidence>
<feature type="transmembrane region" description="Helical" evidence="1">
    <location>
        <begin position="185"/>
        <end position="207"/>
    </location>
</feature>
<dbReference type="SUPFAM" id="SSF103473">
    <property type="entry name" value="MFS general substrate transporter"/>
    <property type="match status" value="1"/>
</dbReference>
<keyword evidence="1" id="KW-1133">Transmembrane helix</keyword>
<dbReference type="EMBL" id="CAJOBE010007217">
    <property type="protein sequence ID" value="CAF4029993.1"/>
    <property type="molecule type" value="Genomic_DNA"/>
</dbReference>
<reference evidence="2" key="1">
    <citation type="submission" date="2021-02" db="EMBL/GenBank/DDBJ databases">
        <authorList>
            <person name="Nowell W R."/>
        </authorList>
    </citation>
    <scope>NUCLEOTIDE SEQUENCE</scope>
</reference>
<dbReference type="Proteomes" id="UP000663889">
    <property type="component" value="Unassembled WGS sequence"/>
</dbReference>
<feature type="transmembrane region" description="Helical" evidence="1">
    <location>
        <begin position="518"/>
        <end position="539"/>
    </location>
</feature>
<dbReference type="Gene3D" id="1.20.1250.20">
    <property type="entry name" value="MFS general substrate transporter like domains"/>
    <property type="match status" value="2"/>
</dbReference>
<evidence type="ECO:0000313" key="4">
    <source>
        <dbReference type="Proteomes" id="UP000663889"/>
    </source>
</evidence>
<keyword evidence="1" id="KW-0812">Transmembrane</keyword>
<feature type="transmembrane region" description="Helical" evidence="1">
    <location>
        <begin position="456"/>
        <end position="477"/>
    </location>
</feature>
<dbReference type="AlphaFoldDB" id="A0A814R4T1"/>
<dbReference type="PANTHER" id="PTHR11360">
    <property type="entry name" value="MONOCARBOXYLATE TRANSPORTER"/>
    <property type="match status" value="1"/>
</dbReference>
<dbReference type="InterPro" id="IPR036259">
    <property type="entry name" value="MFS_trans_sf"/>
</dbReference>
<feature type="transmembrane region" description="Helical" evidence="1">
    <location>
        <begin position="61"/>
        <end position="80"/>
    </location>
</feature>
<dbReference type="EMBL" id="CAJNOU010000985">
    <property type="protein sequence ID" value="CAF1128694.1"/>
    <property type="molecule type" value="Genomic_DNA"/>
</dbReference>
<evidence type="ECO:0000256" key="1">
    <source>
        <dbReference type="SAM" id="Phobius"/>
    </source>
</evidence>
<gene>
    <name evidence="3" type="ORF">FNK824_LOCUS27590</name>
    <name evidence="2" type="ORF">SEV965_LOCUS17294</name>
</gene>
<feature type="transmembrane region" description="Helical" evidence="1">
    <location>
        <begin position="21"/>
        <end position="41"/>
    </location>
</feature>